<protein>
    <submittedName>
        <fullName evidence="2">NAD(P)H-binding protein</fullName>
    </submittedName>
</protein>
<organism evidence="2 3">
    <name type="scientific">Kineosporia mesophila</name>
    <dbReference type="NCBI Taxonomy" id="566012"/>
    <lineage>
        <taxon>Bacteria</taxon>
        <taxon>Bacillati</taxon>
        <taxon>Actinomycetota</taxon>
        <taxon>Actinomycetes</taxon>
        <taxon>Kineosporiales</taxon>
        <taxon>Kineosporiaceae</taxon>
        <taxon>Kineosporia</taxon>
    </lineage>
</organism>
<keyword evidence="3" id="KW-1185">Reference proteome</keyword>
<name>A0ABP7A199_9ACTN</name>
<reference evidence="3" key="1">
    <citation type="journal article" date="2019" name="Int. J. Syst. Evol. Microbiol.">
        <title>The Global Catalogue of Microorganisms (GCM) 10K type strain sequencing project: providing services to taxonomists for standard genome sequencing and annotation.</title>
        <authorList>
            <consortium name="The Broad Institute Genomics Platform"/>
            <consortium name="The Broad Institute Genome Sequencing Center for Infectious Disease"/>
            <person name="Wu L."/>
            <person name="Ma J."/>
        </authorList>
    </citation>
    <scope>NUCLEOTIDE SEQUENCE [LARGE SCALE GENOMIC DNA]</scope>
    <source>
        <strain evidence="3">JCM 16902</strain>
    </source>
</reference>
<evidence type="ECO:0000259" key="1">
    <source>
        <dbReference type="Pfam" id="PF13460"/>
    </source>
</evidence>
<feature type="domain" description="NAD(P)-binding" evidence="1">
    <location>
        <begin position="7"/>
        <end position="197"/>
    </location>
</feature>
<dbReference type="Gene3D" id="3.40.50.720">
    <property type="entry name" value="NAD(P)-binding Rossmann-like Domain"/>
    <property type="match status" value="1"/>
</dbReference>
<dbReference type="InterPro" id="IPR016040">
    <property type="entry name" value="NAD(P)-bd_dom"/>
</dbReference>
<evidence type="ECO:0000313" key="2">
    <source>
        <dbReference type="EMBL" id="GAA3622725.1"/>
    </source>
</evidence>
<gene>
    <name evidence="2" type="ORF">GCM10022223_44620</name>
</gene>
<dbReference type="Pfam" id="PF13460">
    <property type="entry name" value="NAD_binding_10"/>
    <property type="match status" value="1"/>
</dbReference>
<dbReference type="PANTHER" id="PTHR15020">
    <property type="entry name" value="FLAVIN REDUCTASE-RELATED"/>
    <property type="match status" value="1"/>
</dbReference>
<dbReference type="SUPFAM" id="SSF51735">
    <property type="entry name" value="NAD(P)-binding Rossmann-fold domains"/>
    <property type="match status" value="1"/>
</dbReference>
<dbReference type="InterPro" id="IPR036291">
    <property type="entry name" value="NAD(P)-bd_dom_sf"/>
</dbReference>
<sequence length="220" mass="22403">MRIVIAGGHGKIALILGRMLHDRGDDVVGIIRNPAHADDLRGIGVTPAVLNLETADVEAVTRLLAGADATVFAAGAGPGSGAARKDSVDRASSVLLADAAEKAGVPRFVQVSSIGADAVADGARPDGIDDVFHAYLLAKLAAEDDLRPRDLGWTILRPGALIDGPGTGQVRLAPSVNRGSVPRADVAAVIVELLDAPGTAKKVLELVGGNTEIAAAVRRA</sequence>
<proteinExistence type="predicted"/>
<accession>A0ABP7A199</accession>
<dbReference type="PANTHER" id="PTHR15020:SF50">
    <property type="entry name" value="UPF0659 PROTEIN YMR090W"/>
    <property type="match status" value="1"/>
</dbReference>
<evidence type="ECO:0000313" key="3">
    <source>
        <dbReference type="Proteomes" id="UP001501074"/>
    </source>
</evidence>
<comment type="caution">
    <text evidence="2">The sequence shown here is derived from an EMBL/GenBank/DDBJ whole genome shotgun (WGS) entry which is preliminary data.</text>
</comment>
<dbReference type="Proteomes" id="UP001501074">
    <property type="component" value="Unassembled WGS sequence"/>
</dbReference>
<dbReference type="RefSeq" id="WP_231481191.1">
    <property type="nucleotide sequence ID" value="NZ_BAAAZO010000009.1"/>
</dbReference>
<dbReference type="EMBL" id="BAAAZO010000009">
    <property type="protein sequence ID" value="GAA3622725.1"/>
    <property type="molecule type" value="Genomic_DNA"/>
</dbReference>